<evidence type="ECO:0000256" key="1">
    <source>
        <dbReference type="ARBA" id="ARBA00004496"/>
    </source>
</evidence>
<dbReference type="InterPro" id="IPR032263">
    <property type="entry name" value="Citrate-bd"/>
</dbReference>
<evidence type="ECO:0000256" key="2">
    <source>
        <dbReference type="ARBA" id="ARBA00005899"/>
    </source>
</evidence>
<keyword evidence="11 15" id="KW-0012">Acyltransferase</keyword>
<evidence type="ECO:0000256" key="3">
    <source>
        <dbReference type="ARBA" id="ARBA00010719"/>
    </source>
</evidence>
<dbReference type="InterPro" id="IPR017866">
    <property type="entry name" value="Succ-CoA_synthase_bsu_CS"/>
</dbReference>
<dbReference type="PANTHER" id="PTHR11815">
    <property type="entry name" value="SUCCINYL-COA SYNTHETASE BETA CHAIN"/>
    <property type="match status" value="1"/>
</dbReference>
<evidence type="ECO:0000259" key="14">
    <source>
        <dbReference type="Pfam" id="PF24948"/>
    </source>
</evidence>
<dbReference type="Gene3D" id="3.40.50.261">
    <property type="entry name" value="Succinyl-CoA synthetase domains"/>
    <property type="match status" value="1"/>
</dbReference>
<evidence type="ECO:0000256" key="10">
    <source>
        <dbReference type="ARBA" id="ARBA00023098"/>
    </source>
</evidence>
<evidence type="ECO:0000259" key="13">
    <source>
        <dbReference type="Pfam" id="PF16114"/>
    </source>
</evidence>
<organism evidence="15">
    <name type="scientific">hydrothermal vent metagenome</name>
    <dbReference type="NCBI Taxonomy" id="652676"/>
    <lineage>
        <taxon>unclassified sequences</taxon>
        <taxon>metagenomes</taxon>
        <taxon>ecological metagenomes</taxon>
    </lineage>
</organism>
<dbReference type="GO" id="GO:0006104">
    <property type="term" value="P:succinyl-CoA metabolic process"/>
    <property type="evidence" value="ECO:0007669"/>
    <property type="project" value="TreeGrafter"/>
</dbReference>
<dbReference type="PANTHER" id="PTHR11815:SF10">
    <property type="entry name" value="SUCCINATE--COA LIGASE [GDP-FORMING] SUBUNIT BETA, MITOCHONDRIAL"/>
    <property type="match status" value="1"/>
</dbReference>
<evidence type="ECO:0000256" key="6">
    <source>
        <dbReference type="ARBA" id="ARBA00022553"/>
    </source>
</evidence>
<dbReference type="GO" id="GO:0005524">
    <property type="term" value="F:ATP binding"/>
    <property type="evidence" value="ECO:0007669"/>
    <property type="project" value="UniProtKB-KW"/>
</dbReference>
<evidence type="ECO:0000256" key="7">
    <source>
        <dbReference type="ARBA" id="ARBA00022679"/>
    </source>
</evidence>
<dbReference type="GO" id="GO:0006099">
    <property type="term" value="P:tricarboxylic acid cycle"/>
    <property type="evidence" value="ECO:0007669"/>
    <property type="project" value="InterPro"/>
</dbReference>
<sequence length="401" mass="43322">MAKVLEGPGMRLLSKWGMAVPNYVVITEAAQIDNLSEANPWLRECKLVVKAHEALGGRMKLGLVKVGLDLDGARAAAKEMIGKAVAEVTISQVIISEMVEHDEEYYLAVTSTRDGAEILLASMGGIEVEANWEKVKKLAVPLGADPDMQALTDLAKDAGFDEALLPRVASFANKLFKCYDQEDGSYLEINPLVRRSSNGELTALDAVTMVDGDARFRHPDWNFNFASEFGRPYSDNEKVIMDIDSKVKGSVKFIEIPGGDTALLPAGGGASVYYSDAVLAMGGTLANYAEYSGDPPDWAVEALTEKVCALKGIKRIIVGGAIANFTNVKKTFSGIIKGFRKAKADGKLEDVSIWVRRGGPFEKEGLAAMKVLEGEGFDIHVYDRYTPLTDIVDYAIVGGGK</sequence>
<keyword evidence="8" id="KW-0547">Nucleotide-binding</keyword>
<evidence type="ECO:0000256" key="4">
    <source>
        <dbReference type="ARBA" id="ARBA00022490"/>
    </source>
</evidence>
<dbReference type="PROSITE" id="PS01217">
    <property type="entry name" value="SUCCINYL_COA_LIG_3"/>
    <property type="match status" value="1"/>
</dbReference>
<keyword evidence="4" id="KW-0963">Cytoplasm</keyword>
<protein>
    <submittedName>
        <fullName evidence="15">ATP citrate synthase, alpha chain</fullName>
        <ecNumber evidence="15">2.3.3.8</ecNumber>
    </submittedName>
</protein>
<dbReference type="GO" id="GO:0003878">
    <property type="term" value="F:ATP citrate synthase activity"/>
    <property type="evidence" value="ECO:0007669"/>
    <property type="project" value="UniProtKB-EC"/>
</dbReference>
<keyword evidence="9" id="KW-0067">ATP-binding</keyword>
<dbReference type="Pfam" id="PF16114">
    <property type="entry name" value="Citrate_bind"/>
    <property type="match status" value="1"/>
</dbReference>
<dbReference type="SUPFAM" id="SSF52210">
    <property type="entry name" value="Succinyl-CoA synthetase domains"/>
    <property type="match status" value="1"/>
</dbReference>
<comment type="similarity">
    <text evidence="3">In the N-terminal section; belongs to the succinate/malate CoA ligase beta subunit family.</text>
</comment>
<dbReference type="EMBL" id="UOGF01000059">
    <property type="protein sequence ID" value="VAX30207.1"/>
    <property type="molecule type" value="Genomic_DNA"/>
</dbReference>
<feature type="domain" description="ATP-citrate synthase citrate-binding" evidence="13">
    <location>
        <begin position="232"/>
        <end position="396"/>
    </location>
</feature>
<evidence type="ECO:0000256" key="5">
    <source>
        <dbReference type="ARBA" id="ARBA00022516"/>
    </source>
</evidence>
<comment type="subcellular location">
    <subcellularLocation>
        <location evidence="1">Cytoplasm</location>
    </subcellularLocation>
</comment>
<dbReference type="GO" id="GO:0004775">
    <property type="term" value="F:succinate-CoA ligase (ADP-forming) activity"/>
    <property type="evidence" value="ECO:0007669"/>
    <property type="project" value="TreeGrafter"/>
</dbReference>
<gene>
    <name evidence="15" type="ORF">MNBD_NITROSPIRAE01-1319</name>
</gene>
<dbReference type="PIRSF" id="PIRSF001554">
    <property type="entry name" value="SucCS_beta"/>
    <property type="match status" value="1"/>
</dbReference>
<dbReference type="AlphaFoldDB" id="A0A3B1DNA0"/>
<keyword evidence="10" id="KW-0443">Lipid metabolism</keyword>
<dbReference type="GO" id="GO:0042709">
    <property type="term" value="C:succinate-CoA ligase complex"/>
    <property type="evidence" value="ECO:0007669"/>
    <property type="project" value="TreeGrafter"/>
</dbReference>
<dbReference type="InterPro" id="IPR005809">
    <property type="entry name" value="Succ_CoA_ligase-like_bsu"/>
</dbReference>
<evidence type="ECO:0000256" key="8">
    <source>
        <dbReference type="ARBA" id="ARBA00022741"/>
    </source>
</evidence>
<keyword evidence="7 15" id="KW-0808">Transferase</keyword>
<dbReference type="Gene3D" id="3.30.470.110">
    <property type="match status" value="1"/>
</dbReference>
<evidence type="ECO:0000256" key="11">
    <source>
        <dbReference type="ARBA" id="ARBA00023315"/>
    </source>
</evidence>
<evidence type="ECO:0000313" key="15">
    <source>
        <dbReference type="EMBL" id="VAX30207.1"/>
    </source>
</evidence>
<reference evidence="15" key="1">
    <citation type="submission" date="2018-06" db="EMBL/GenBank/DDBJ databases">
        <authorList>
            <person name="Zhirakovskaya E."/>
        </authorList>
    </citation>
    <scope>NUCLEOTIDE SEQUENCE</scope>
</reference>
<dbReference type="GO" id="GO:0006629">
    <property type="term" value="P:lipid metabolic process"/>
    <property type="evidence" value="ECO:0007669"/>
    <property type="project" value="UniProtKB-KW"/>
</dbReference>
<dbReference type="InterPro" id="IPR056749">
    <property type="entry name" value="Citrate_synth_N"/>
</dbReference>
<dbReference type="Pfam" id="PF24948">
    <property type="entry name" value="Citrate_synth_N"/>
    <property type="match status" value="1"/>
</dbReference>
<keyword evidence="6" id="KW-0597">Phosphoprotein</keyword>
<comment type="similarity">
    <text evidence="2">In the C-terminal section; belongs to the succinate/malate CoA ligase alpha subunit family.</text>
</comment>
<dbReference type="EC" id="2.3.3.8" evidence="15"/>
<feature type="domain" description="ATP-citrate synthase ATP-grasp" evidence="14">
    <location>
        <begin position="20"/>
        <end position="217"/>
    </location>
</feature>
<name>A0A3B1DNA0_9ZZZZ</name>
<proteinExistence type="inferred from homology"/>
<evidence type="ECO:0000256" key="12">
    <source>
        <dbReference type="ARBA" id="ARBA00047593"/>
    </source>
</evidence>
<evidence type="ECO:0000256" key="9">
    <source>
        <dbReference type="ARBA" id="ARBA00022840"/>
    </source>
</evidence>
<keyword evidence="5" id="KW-0444">Lipid biosynthesis</keyword>
<accession>A0A3B1DNA0</accession>
<dbReference type="SUPFAM" id="SSF56059">
    <property type="entry name" value="Glutathione synthetase ATP-binding domain-like"/>
    <property type="match status" value="1"/>
</dbReference>
<dbReference type="InterPro" id="IPR016102">
    <property type="entry name" value="Succinyl-CoA_synth-like"/>
</dbReference>
<comment type="catalytic activity">
    <reaction evidence="12">
        <text>oxaloacetate + acetyl-CoA + ADP + phosphate = citrate + ATP + CoA</text>
        <dbReference type="Rhea" id="RHEA:21160"/>
        <dbReference type="ChEBI" id="CHEBI:16452"/>
        <dbReference type="ChEBI" id="CHEBI:16947"/>
        <dbReference type="ChEBI" id="CHEBI:30616"/>
        <dbReference type="ChEBI" id="CHEBI:43474"/>
        <dbReference type="ChEBI" id="CHEBI:57287"/>
        <dbReference type="ChEBI" id="CHEBI:57288"/>
        <dbReference type="ChEBI" id="CHEBI:456216"/>
        <dbReference type="EC" id="2.3.3.8"/>
    </reaction>
</comment>